<organism evidence="2 3">
    <name type="scientific">Coprinellus micaceus</name>
    <name type="common">Glistening ink-cap mushroom</name>
    <name type="synonym">Coprinus micaceus</name>
    <dbReference type="NCBI Taxonomy" id="71717"/>
    <lineage>
        <taxon>Eukaryota</taxon>
        <taxon>Fungi</taxon>
        <taxon>Dikarya</taxon>
        <taxon>Basidiomycota</taxon>
        <taxon>Agaricomycotina</taxon>
        <taxon>Agaricomycetes</taxon>
        <taxon>Agaricomycetidae</taxon>
        <taxon>Agaricales</taxon>
        <taxon>Agaricineae</taxon>
        <taxon>Psathyrellaceae</taxon>
        <taxon>Coprinellus</taxon>
    </lineage>
</organism>
<sequence>MNAIVGCPRSSPGVPARLSRPMKRRPRDFSRRMGPRHTPRNYHSRRDTQKPHILQEVRSSALARHLDAFVSAAARSTGPKTQADACISRLTHASVFTTRLTTAAHSPKGKADKPLLHVYTVTTLSHPDFFRWMRVSGAQAMCYERGPAYFGILVPLGVSALATGSTFFPIPGCAPHPAMARSFRSMTGLNHFNRASSSLKSTKPEENRRAIVKFLRQRPSSGPKPRANHWVDSVSSWATTSHSARTNVFRPSTARQRRYLPSLASIVDEEFQRAGRDEWVLGVCVAWRPDPGEQGERRWFTSSGEQGGAH</sequence>
<dbReference type="AlphaFoldDB" id="A0A4Y7TJ83"/>
<gene>
    <name evidence="2" type="ORF">FA13DRAFT_162754</name>
</gene>
<evidence type="ECO:0000313" key="2">
    <source>
        <dbReference type="EMBL" id="TEB33612.1"/>
    </source>
</evidence>
<accession>A0A4Y7TJ83</accession>
<evidence type="ECO:0000256" key="1">
    <source>
        <dbReference type="SAM" id="MobiDB-lite"/>
    </source>
</evidence>
<name>A0A4Y7TJ83_COPMI</name>
<proteinExistence type="predicted"/>
<reference evidence="2 3" key="1">
    <citation type="journal article" date="2019" name="Nat. Ecol. Evol.">
        <title>Megaphylogeny resolves global patterns of mushroom evolution.</title>
        <authorList>
            <person name="Varga T."/>
            <person name="Krizsan K."/>
            <person name="Foldi C."/>
            <person name="Dima B."/>
            <person name="Sanchez-Garcia M."/>
            <person name="Sanchez-Ramirez S."/>
            <person name="Szollosi G.J."/>
            <person name="Szarkandi J.G."/>
            <person name="Papp V."/>
            <person name="Albert L."/>
            <person name="Andreopoulos W."/>
            <person name="Angelini C."/>
            <person name="Antonin V."/>
            <person name="Barry K.W."/>
            <person name="Bougher N.L."/>
            <person name="Buchanan P."/>
            <person name="Buyck B."/>
            <person name="Bense V."/>
            <person name="Catcheside P."/>
            <person name="Chovatia M."/>
            <person name="Cooper J."/>
            <person name="Damon W."/>
            <person name="Desjardin D."/>
            <person name="Finy P."/>
            <person name="Geml J."/>
            <person name="Haridas S."/>
            <person name="Hughes K."/>
            <person name="Justo A."/>
            <person name="Karasinski D."/>
            <person name="Kautmanova I."/>
            <person name="Kiss B."/>
            <person name="Kocsube S."/>
            <person name="Kotiranta H."/>
            <person name="LaButti K.M."/>
            <person name="Lechner B.E."/>
            <person name="Liimatainen K."/>
            <person name="Lipzen A."/>
            <person name="Lukacs Z."/>
            <person name="Mihaltcheva S."/>
            <person name="Morgado L.N."/>
            <person name="Niskanen T."/>
            <person name="Noordeloos M.E."/>
            <person name="Ohm R.A."/>
            <person name="Ortiz-Santana B."/>
            <person name="Ovrebo C."/>
            <person name="Racz N."/>
            <person name="Riley R."/>
            <person name="Savchenko A."/>
            <person name="Shiryaev A."/>
            <person name="Soop K."/>
            <person name="Spirin V."/>
            <person name="Szebenyi C."/>
            <person name="Tomsovsky M."/>
            <person name="Tulloss R.E."/>
            <person name="Uehling J."/>
            <person name="Grigoriev I.V."/>
            <person name="Vagvolgyi C."/>
            <person name="Papp T."/>
            <person name="Martin F.M."/>
            <person name="Miettinen O."/>
            <person name="Hibbett D.S."/>
            <person name="Nagy L.G."/>
        </authorList>
    </citation>
    <scope>NUCLEOTIDE SEQUENCE [LARGE SCALE GENOMIC DNA]</scope>
    <source>
        <strain evidence="2 3">FP101781</strain>
    </source>
</reference>
<feature type="region of interest" description="Disordered" evidence="1">
    <location>
        <begin position="1"/>
        <end position="51"/>
    </location>
</feature>
<dbReference type="EMBL" id="QPFP01000012">
    <property type="protein sequence ID" value="TEB33612.1"/>
    <property type="molecule type" value="Genomic_DNA"/>
</dbReference>
<keyword evidence="3" id="KW-1185">Reference proteome</keyword>
<dbReference type="Proteomes" id="UP000298030">
    <property type="component" value="Unassembled WGS sequence"/>
</dbReference>
<feature type="compositionally biased region" description="Basic residues" evidence="1">
    <location>
        <begin position="33"/>
        <end position="43"/>
    </location>
</feature>
<comment type="caution">
    <text evidence="2">The sequence shown here is derived from an EMBL/GenBank/DDBJ whole genome shotgun (WGS) entry which is preliminary data.</text>
</comment>
<evidence type="ECO:0000313" key="3">
    <source>
        <dbReference type="Proteomes" id="UP000298030"/>
    </source>
</evidence>
<protein>
    <submittedName>
        <fullName evidence="2">Uncharacterized protein</fullName>
    </submittedName>
</protein>